<feature type="region of interest" description="Disordered" evidence="1">
    <location>
        <begin position="337"/>
        <end position="361"/>
    </location>
</feature>
<organism evidence="2 3">
    <name type="scientific">Tilletia horrida</name>
    <dbReference type="NCBI Taxonomy" id="155126"/>
    <lineage>
        <taxon>Eukaryota</taxon>
        <taxon>Fungi</taxon>
        <taxon>Dikarya</taxon>
        <taxon>Basidiomycota</taxon>
        <taxon>Ustilaginomycotina</taxon>
        <taxon>Exobasidiomycetes</taxon>
        <taxon>Tilletiales</taxon>
        <taxon>Tilletiaceae</taxon>
        <taxon>Tilletia</taxon>
    </lineage>
</organism>
<comment type="caution">
    <text evidence="2">The sequence shown here is derived from an EMBL/GenBank/DDBJ whole genome shotgun (WGS) entry which is preliminary data.</text>
</comment>
<proteinExistence type="predicted"/>
<dbReference type="InterPro" id="IPR052058">
    <property type="entry name" value="Alcohol_O-acetyltransferase"/>
</dbReference>
<feature type="compositionally biased region" description="Low complexity" evidence="1">
    <location>
        <begin position="612"/>
        <end position="623"/>
    </location>
</feature>
<evidence type="ECO:0000256" key="1">
    <source>
        <dbReference type="SAM" id="MobiDB-lite"/>
    </source>
</evidence>
<protein>
    <submittedName>
        <fullName evidence="2">Uncharacterized protein</fullName>
    </submittedName>
</protein>
<reference evidence="2" key="1">
    <citation type="journal article" date="2023" name="PhytoFront">
        <title>Draft Genome Resources of Seven Strains of Tilletia horrida, Causal Agent of Kernel Smut of Rice.</title>
        <authorList>
            <person name="Khanal S."/>
            <person name="Antony Babu S."/>
            <person name="Zhou X.G."/>
        </authorList>
    </citation>
    <scope>NUCLEOTIDE SEQUENCE</scope>
    <source>
        <strain evidence="2">TX3</strain>
    </source>
</reference>
<sequence length="761" mass="81267">MATQLNLVSLTEASRPIGLVERLQATMENIGVGSLVTIGALLSHPYHSDADFLDRFHRRAQLMLNQIPTLSQRIQLRPCPRQGRGAMNDKKGKAKMEPHMVTDRQDLLHASNVLASSIVPILPAHSRGATWDAILPLARQSAQQRIDLAHGPLWAVDFFKEEIPSPSSSSTFSSSSSSSSTSTMRFGQPIYVLLTFSHALVDGRGARNMLDALISSEPLLLSELDIAPVYPTFESNEVAKLTYTVILDLLKTAFLALLPLFLKHLLHLSPNWPNHISKSQLKTLQADGVVHTCTTVLDRDQVLGLKAAAKASEGRCTLHATINEALKIATIVADRSNQRRGRQSASSEKLSGSSSSKKDGAKSLLPLRKRLRYRFASQNPIDMRTSDDAFGRYSGNIFGMKVLHLSNRTDVPFWSEAAAFHRSISSPQTRSMAAATPSILKFIPRIDGWTNERGEAPVLYTGWESFFELAFRKKADLAGTCNYSNLGLISQPKPVPVVPSAVLPPTESAVIPVTQSTVDALTWQENDSLSDIAVPSSPSGSSSAYTYAFRGNPISTTSPRSDDCTTASSSLPASRSATVINSSLPSSPRQAVKHLLANSASFTQDDAPAPAPATAATTLSSASGRTKARAALPKHEQQQQQQQLCIREVFFNQTAQPGSCAFFIDVAGCAATQPSPSPSPSAATNSAVGGAVTISLTWFDGFLPPGCAEAFLAALRCTLDLCARGAVGAGMSVAEVVGLVEEQLGVGAGAGEVGEKAMLGA</sequence>
<feature type="region of interest" description="Disordered" evidence="1">
    <location>
        <begin position="603"/>
        <end position="635"/>
    </location>
</feature>
<dbReference type="PANTHER" id="PTHR28037:SF1">
    <property type="entry name" value="ALCOHOL O-ACETYLTRANSFERASE 1-RELATED"/>
    <property type="match status" value="1"/>
</dbReference>
<feature type="compositionally biased region" description="Low complexity" evidence="1">
    <location>
        <begin position="344"/>
        <end position="355"/>
    </location>
</feature>
<keyword evidence="3" id="KW-1185">Reference proteome</keyword>
<dbReference type="AlphaFoldDB" id="A0AAN6G8K8"/>
<name>A0AAN6G8K8_9BASI</name>
<accession>A0AAN6G8K8</accession>
<evidence type="ECO:0000313" key="2">
    <source>
        <dbReference type="EMBL" id="KAK0526982.1"/>
    </source>
</evidence>
<dbReference type="Proteomes" id="UP001176521">
    <property type="component" value="Unassembled WGS sequence"/>
</dbReference>
<dbReference type="PANTHER" id="PTHR28037">
    <property type="entry name" value="ALCOHOL O-ACETYLTRANSFERASE 1-RELATED"/>
    <property type="match status" value="1"/>
</dbReference>
<dbReference type="EMBL" id="JAPDMQ010000330">
    <property type="protein sequence ID" value="KAK0526982.1"/>
    <property type="molecule type" value="Genomic_DNA"/>
</dbReference>
<gene>
    <name evidence="2" type="ORF">OC842_005018</name>
</gene>
<evidence type="ECO:0000313" key="3">
    <source>
        <dbReference type="Proteomes" id="UP001176521"/>
    </source>
</evidence>